<comment type="caution">
    <text evidence="4">The sequence shown here is derived from an EMBL/GenBank/DDBJ whole genome shotgun (WGS) entry which is preliminary data.</text>
</comment>
<evidence type="ECO:0000256" key="1">
    <source>
        <dbReference type="RuleBase" id="RU000411"/>
    </source>
</evidence>
<dbReference type="InterPro" id="IPR042185">
    <property type="entry name" value="Serpin_sf_2"/>
</dbReference>
<organism evidence="4 5">
    <name type="scientific">Henriciella pelagia</name>
    <dbReference type="NCBI Taxonomy" id="1977912"/>
    <lineage>
        <taxon>Bacteria</taxon>
        <taxon>Pseudomonadati</taxon>
        <taxon>Pseudomonadota</taxon>
        <taxon>Alphaproteobacteria</taxon>
        <taxon>Hyphomonadales</taxon>
        <taxon>Hyphomonadaceae</taxon>
        <taxon>Henriciella</taxon>
    </lineage>
</organism>
<accession>A0ABQ1JK13</accession>
<dbReference type="SMART" id="SM00093">
    <property type="entry name" value="SERPIN"/>
    <property type="match status" value="1"/>
</dbReference>
<dbReference type="PROSITE" id="PS51257">
    <property type="entry name" value="PROKAR_LIPOPROTEIN"/>
    <property type="match status" value="1"/>
</dbReference>
<gene>
    <name evidence="4" type="ORF">GCM10011503_17140</name>
</gene>
<keyword evidence="5" id="KW-1185">Reference proteome</keyword>
<evidence type="ECO:0000313" key="5">
    <source>
        <dbReference type="Proteomes" id="UP000628854"/>
    </source>
</evidence>
<name>A0ABQ1JK13_9PROT</name>
<proteinExistence type="inferred from homology"/>
<keyword evidence="4" id="KW-0418">Kinase</keyword>
<dbReference type="PROSITE" id="PS00284">
    <property type="entry name" value="SERPIN"/>
    <property type="match status" value="1"/>
</dbReference>
<dbReference type="SUPFAM" id="SSF56574">
    <property type="entry name" value="Serpins"/>
    <property type="match status" value="1"/>
</dbReference>
<feature type="signal peptide" evidence="2">
    <location>
        <begin position="1"/>
        <end position="19"/>
    </location>
</feature>
<dbReference type="GO" id="GO:0004674">
    <property type="term" value="F:protein serine/threonine kinase activity"/>
    <property type="evidence" value="ECO:0007669"/>
    <property type="project" value="UniProtKB-KW"/>
</dbReference>
<dbReference type="InterPro" id="IPR042178">
    <property type="entry name" value="Serpin_sf_1"/>
</dbReference>
<evidence type="ECO:0000256" key="2">
    <source>
        <dbReference type="SAM" id="SignalP"/>
    </source>
</evidence>
<keyword evidence="4" id="KW-0723">Serine/threonine-protein kinase</keyword>
<dbReference type="Gene3D" id="3.30.497.10">
    <property type="entry name" value="Antithrombin, subunit I, domain 2"/>
    <property type="match status" value="1"/>
</dbReference>
<dbReference type="InterPro" id="IPR023796">
    <property type="entry name" value="Serpin_dom"/>
</dbReference>
<evidence type="ECO:0000313" key="4">
    <source>
        <dbReference type="EMBL" id="GGB69089.1"/>
    </source>
</evidence>
<dbReference type="Proteomes" id="UP000628854">
    <property type="component" value="Unassembled WGS sequence"/>
</dbReference>
<dbReference type="InterPro" id="IPR000215">
    <property type="entry name" value="Serpin_fam"/>
</dbReference>
<keyword evidence="4" id="KW-0808">Transferase</keyword>
<reference evidence="5" key="1">
    <citation type="journal article" date="2019" name="Int. J. Syst. Evol. Microbiol.">
        <title>The Global Catalogue of Microorganisms (GCM) 10K type strain sequencing project: providing services to taxonomists for standard genome sequencing and annotation.</title>
        <authorList>
            <consortium name="The Broad Institute Genomics Platform"/>
            <consortium name="The Broad Institute Genome Sequencing Center for Infectious Disease"/>
            <person name="Wu L."/>
            <person name="Ma J."/>
        </authorList>
    </citation>
    <scope>NUCLEOTIDE SEQUENCE [LARGE SCALE GENOMIC DNA]</scope>
    <source>
        <strain evidence="5">CGMCC 1.15928</strain>
    </source>
</reference>
<dbReference type="Gene3D" id="2.30.39.10">
    <property type="entry name" value="Alpha-1-antitrypsin, domain 1"/>
    <property type="match status" value="1"/>
</dbReference>
<evidence type="ECO:0000259" key="3">
    <source>
        <dbReference type="SMART" id="SM00093"/>
    </source>
</evidence>
<dbReference type="InterPro" id="IPR023795">
    <property type="entry name" value="Serpin_CS"/>
</dbReference>
<sequence length="431" mass="46707">MSIKSTPACALALALSACATSPLPYNTPLETQSIVSGNSEFGVNIYRAGLEAAEQEAAKAGKTVTNFAVSPASISAALAMTYAGARGETEAEMANVLNFDLPPETLHASMASVLFGLQTDADGQTLKINNRVFVDKPVIVENAFESQMKNIYKAPLERLDLRGEPEKSRQHINAWVEDKTEDRIQNLIPTGGIKPCTRMVLVNTVYLDANWATPFSARSTRDATFTTAEGSEVIAQLMSMDIRAKYLKTSEFQAVQLPYKGNRLSMVVLLPDSERGLPRLERQLNGEKLDRWLAQLSQGENSLVDLKLPKLEFDASVALGGSLAVLGMPLAFSNGANFDGIASPTDNPVDPCFTPMRLKLDEVDHKVFVKIDEDGTEAAAATAARMTVTVSAQVNAPLPIRFHADHPFLFVIKDNETGMVVFLGRVTDPTT</sequence>
<dbReference type="PANTHER" id="PTHR11461:SF211">
    <property type="entry name" value="GH10112P-RELATED"/>
    <property type="match status" value="1"/>
</dbReference>
<dbReference type="Pfam" id="PF00079">
    <property type="entry name" value="Serpin"/>
    <property type="match status" value="1"/>
</dbReference>
<keyword evidence="2" id="KW-0732">Signal</keyword>
<protein>
    <submittedName>
        <fullName evidence="4">Serine/threonine protein kinase</fullName>
    </submittedName>
</protein>
<feature type="domain" description="Serpin" evidence="3">
    <location>
        <begin position="43"/>
        <end position="429"/>
    </location>
</feature>
<dbReference type="CDD" id="cd19590">
    <property type="entry name" value="serpin_thermopin-like"/>
    <property type="match status" value="1"/>
</dbReference>
<dbReference type="PANTHER" id="PTHR11461">
    <property type="entry name" value="SERINE PROTEASE INHIBITOR, SERPIN"/>
    <property type="match status" value="1"/>
</dbReference>
<dbReference type="InterPro" id="IPR036186">
    <property type="entry name" value="Serpin_sf"/>
</dbReference>
<feature type="chain" id="PRO_5046970975" evidence="2">
    <location>
        <begin position="20"/>
        <end position="431"/>
    </location>
</feature>
<comment type="similarity">
    <text evidence="1">Belongs to the serpin family.</text>
</comment>
<dbReference type="EMBL" id="BMKF01000002">
    <property type="protein sequence ID" value="GGB69089.1"/>
    <property type="molecule type" value="Genomic_DNA"/>
</dbReference>